<gene>
    <name evidence="3" type="ORF">HNQ39_004138</name>
</gene>
<feature type="chain" id="PRO_5031043646" evidence="1">
    <location>
        <begin position="18"/>
        <end position="592"/>
    </location>
</feature>
<proteinExistence type="predicted"/>
<dbReference type="PROSITE" id="PS51257">
    <property type="entry name" value="PROKAR_LIPOPROTEIN"/>
    <property type="match status" value="1"/>
</dbReference>
<feature type="domain" description="Pyrrolo-quinoline quinone repeat" evidence="2">
    <location>
        <begin position="292"/>
        <end position="507"/>
    </location>
</feature>
<keyword evidence="4" id="KW-1185">Reference proteome</keyword>
<evidence type="ECO:0000256" key="1">
    <source>
        <dbReference type="SAM" id="SignalP"/>
    </source>
</evidence>
<dbReference type="AlphaFoldDB" id="A0A7W9ST10"/>
<dbReference type="RefSeq" id="WP_184201139.1">
    <property type="nucleotide sequence ID" value="NZ_JACHGW010000004.1"/>
</dbReference>
<protein>
    <submittedName>
        <fullName evidence="3">Outer membrane protein assembly factor BamB</fullName>
    </submittedName>
</protein>
<reference evidence="3 4" key="1">
    <citation type="submission" date="2020-08" db="EMBL/GenBank/DDBJ databases">
        <title>Genomic Encyclopedia of Type Strains, Phase IV (KMG-IV): sequencing the most valuable type-strain genomes for metagenomic binning, comparative biology and taxonomic classification.</title>
        <authorList>
            <person name="Goeker M."/>
        </authorList>
    </citation>
    <scope>NUCLEOTIDE SEQUENCE [LARGE SCALE GENOMIC DNA]</scope>
    <source>
        <strain evidence="3 4">DSM 23562</strain>
    </source>
</reference>
<evidence type="ECO:0000313" key="3">
    <source>
        <dbReference type="EMBL" id="MBB6052317.1"/>
    </source>
</evidence>
<dbReference type="Gene3D" id="2.130.10.10">
    <property type="entry name" value="YVTN repeat-like/Quinoprotein amine dehydrogenase"/>
    <property type="match status" value="2"/>
</dbReference>
<dbReference type="InterPro" id="IPR015943">
    <property type="entry name" value="WD40/YVTN_repeat-like_dom_sf"/>
</dbReference>
<accession>A0A7W9ST10</accession>
<evidence type="ECO:0000313" key="4">
    <source>
        <dbReference type="Proteomes" id="UP000520814"/>
    </source>
</evidence>
<dbReference type="EMBL" id="JACHGW010000004">
    <property type="protein sequence ID" value="MBB6052317.1"/>
    <property type="molecule type" value="Genomic_DNA"/>
</dbReference>
<dbReference type="InterPro" id="IPR011047">
    <property type="entry name" value="Quinoprotein_ADH-like_sf"/>
</dbReference>
<dbReference type="Proteomes" id="UP000520814">
    <property type="component" value="Unassembled WGS sequence"/>
</dbReference>
<evidence type="ECO:0000259" key="2">
    <source>
        <dbReference type="Pfam" id="PF13360"/>
    </source>
</evidence>
<comment type="caution">
    <text evidence="3">The sequence shown here is derived from an EMBL/GenBank/DDBJ whole genome shotgun (WGS) entry which is preliminary data.</text>
</comment>
<dbReference type="PANTHER" id="PTHR34512:SF30">
    <property type="entry name" value="OUTER MEMBRANE PROTEIN ASSEMBLY FACTOR BAMB"/>
    <property type="match status" value="1"/>
</dbReference>
<dbReference type="PANTHER" id="PTHR34512">
    <property type="entry name" value="CELL SURFACE PROTEIN"/>
    <property type="match status" value="1"/>
</dbReference>
<dbReference type="Pfam" id="PF13360">
    <property type="entry name" value="PQQ_2"/>
    <property type="match status" value="1"/>
</dbReference>
<name>A0A7W9ST10_ARMRO</name>
<dbReference type="SUPFAM" id="SSF50998">
    <property type="entry name" value="Quinoprotein alcohol dehydrogenase-like"/>
    <property type="match status" value="1"/>
</dbReference>
<keyword evidence="1" id="KW-0732">Signal</keyword>
<feature type="signal peptide" evidence="1">
    <location>
        <begin position="1"/>
        <end position="17"/>
    </location>
</feature>
<dbReference type="InterPro" id="IPR002372">
    <property type="entry name" value="PQQ_rpt_dom"/>
</dbReference>
<sequence>MKLSRRTALLLTLTLTAGCGSSGGVTTPTGVRFTLDWPDTTRALPLVAKSVRVQIKQGTKLLVERLYLAGPDSEEQLTDLPFATALTLVASAYTTTDGTGTVVASASIPFSTLKGKLEPVTLTLASVITRIETQLTKGETGLTLSAIARDSAGSAVLTDPTQWQWQLSDPTLGTLTPTGSTASFVERGFGIAQLTATEKESGKTGTLTRPVCVGEPSKTAPTQGRYTLGGPLSSILGLGDGRFAFVHGTVLACIDSNGTLVWQRSLPSSGAQLTALPGGFLAVVTSAGLRIHSSETGSFYWESTGSGAPGNATATAIFQQKTVAVTNEPYLEARAMTSGDLLWSKSLATQTLVWADSTRLINLDRAAGLYAVFQSTLGSLTWSTSVPAQSQFVGLRTSGTPPLMLSYSPGELRAILLANGAKLWSVAASGEQVVLTPDQGKVLAFGETYCASYDAATGTPLWSKTGLRQVCGTLPSGDLLVLPTVDDPTCQPIQALRASDGTVLWSNYLPYTPLPNERFLAVRVGSQVAVTLSKAATYTTAPLYLLDTTTGQYLWGTTVFGGGSPGLAAPVGSAGALALQSATGSSELLVLH</sequence>
<organism evidence="3 4">
    <name type="scientific">Armatimonas rosea</name>
    <dbReference type="NCBI Taxonomy" id="685828"/>
    <lineage>
        <taxon>Bacteria</taxon>
        <taxon>Bacillati</taxon>
        <taxon>Armatimonadota</taxon>
        <taxon>Armatimonadia</taxon>
        <taxon>Armatimonadales</taxon>
        <taxon>Armatimonadaceae</taxon>
        <taxon>Armatimonas</taxon>
    </lineage>
</organism>